<keyword evidence="2" id="KW-1185">Reference proteome</keyword>
<evidence type="ECO:0000313" key="2">
    <source>
        <dbReference type="Proteomes" id="UP000634308"/>
    </source>
</evidence>
<sequence length="61" mass="6687">MPGAAAWQVSLGGPGAVLQVHRGSSTEKGVWYGEEKEAGFGFSFPDFQKRETRVWKPWCGS</sequence>
<comment type="caution">
    <text evidence="1">The sequence shown here is derived from an EMBL/GenBank/DDBJ whole genome shotgun (WGS) entry which is preliminary data.</text>
</comment>
<organism evidence="1 2">
    <name type="scientific">Deinococcus seoulensis</name>
    <dbReference type="NCBI Taxonomy" id="1837379"/>
    <lineage>
        <taxon>Bacteria</taxon>
        <taxon>Thermotogati</taxon>
        <taxon>Deinococcota</taxon>
        <taxon>Deinococci</taxon>
        <taxon>Deinococcales</taxon>
        <taxon>Deinococcaceae</taxon>
        <taxon>Deinococcus</taxon>
    </lineage>
</organism>
<protein>
    <submittedName>
        <fullName evidence="1">Uncharacterized protein</fullName>
    </submittedName>
</protein>
<dbReference type="Proteomes" id="UP000634308">
    <property type="component" value="Unassembled WGS sequence"/>
</dbReference>
<name>A0ABQ2RUL4_9DEIO</name>
<reference evidence="2" key="1">
    <citation type="journal article" date="2019" name="Int. J. Syst. Evol. Microbiol.">
        <title>The Global Catalogue of Microorganisms (GCM) 10K type strain sequencing project: providing services to taxonomists for standard genome sequencing and annotation.</title>
        <authorList>
            <consortium name="The Broad Institute Genomics Platform"/>
            <consortium name="The Broad Institute Genome Sequencing Center for Infectious Disease"/>
            <person name="Wu L."/>
            <person name="Ma J."/>
        </authorList>
    </citation>
    <scope>NUCLEOTIDE SEQUENCE [LARGE SCALE GENOMIC DNA]</scope>
    <source>
        <strain evidence="2">JCM 31404</strain>
    </source>
</reference>
<gene>
    <name evidence="1" type="ORF">GCM10008959_23720</name>
</gene>
<proteinExistence type="predicted"/>
<evidence type="ECO:0000313" key="1">
    <source>
        <dbReference type="EMBL" id="GGR61085.1"/>
    </source>
</evidence>
<dbReference type="EMBL" id="BMQM01000015">
    <property type="protein sequence ID" value="GGR61085.1"/>
    <property type="molecule type" value="Genomic_DNA"/>
</dbReference>
<accession>A0ABQ2RUL4</accession>